<organism evidence="12 13">
    <name type="scientific">Lagenidium giganteum</name>
    <dbReference type="NCBI Taxonomy" id="4803"/>
    <lineage>
        <taxon>Eukaryota</taxon>
        <taxon>Sar</taxon>
        <taxon>Stramenopiles</taxon>
        <taxon>Oomycota</taxon>
        <taxon>Peronosporomycetes</taxon>
        <taxon>Pythiales</taxon>
        <taxon>Pythiaceae</taxon>
    </lineage>
</organism>
<feature type="domain" description="Dynein heavy chain AAA module D4" evidence="8">
    <location>
        <begin position="3285"/>
        <end position="3396"/>
    </location>
</feature>
<dbReference type="Pfam" id="PF12780">
    <property type="entry name" value="AAA_8"/>
    <property type="match status" value="2"/>
</dbReference>
<reference evidence="12" key="1">
    <citation type="submission" date="2022-11" db="EMBL/GenBank/DDBJ databases">
        <authorList>
            <person name="Morgan W.R."/>
            <person name="Tartar A."/>
        </authorList>
    </citation>
    <scope>NUCLEOTIDE SEQUENCE</scope>
    <source>
        <strain evidence="12">ARSEF 373</strain>
    </source>
</reference>
<dbReference type="PANTHER" id="PTHR10676:SF359">
    <property type="entry name" value="DYNEIN HEAVY CHAIN DOMAIN-CONTAINING PROTEIN 1"/>
    <property type="match status" value="1"/>
</dbReference>
<dbReference type="Pfam" id="PF12777">
    <property type="entry name" value="MT"/>
    <property type="match status" value="1"/>
</dbReference>
<protein>
    <recommendedName>
        <fullName evidence="14">Dynein heavy chain</fullName>
    </recommendedName>
</protein>
<feature type="compositionally biased region" description="Polar residues" evidence="3">
    <location>
        <begin position="3419"/>
        <end position="3430"/>
    </location>
</feature>
<name>A0AAV2ZA06_9STRA</name>
<sequence>MDARKKKNAAAPVARIVNEADIFIGLNRAREPKKQSLVLPPATAPSNEDDGTRRGSTPTFAAKTPRLLLNAYPITTTEATLVWKFLADWVQAQLAMEVAATIPGFGTVLVKTHSMKIRIPFFEPDKAFMDKYTLRVEGAPELPPATFNRSTEDGGGSTSKTSEVFAFNFLEMASCYGRGIDASKAKTLLEAVVHKVGEALQRSPRVELNLGVGIVACTDHVIQQHMLPRQTAKPSEIPHEIRTGESIVKRNLQALALKSSIKLKAAKPTSSVFVNADLPTTIDVNPAFELTREVPSFEFDLLTSPRRPSIDGGQSHARPPVLSEPTKTSAMVLAPPARNQTMSPRVNRARLARMRKHESAPQDAHAAVSKAAAVVVSSLPALFDPLSRTFCVEPDRNLTFLSPSNRIAANYTLSAARVAMIKSFLPGHGGVNSTMSGIGLLDDIFPGSKFELATEDEDPLELDGPSKFNRRGVDATASWGSYDWGADRGDAHPHDSASEERYFAYLNCTDEEQRAAFDERCLAPSPPELTDRIVAAAVEYLREAPSGYMHRILRTAKREFVENYYFSVKKAMLDYLLMRRKTCQRLGIPHGTPHYTLLPSRWKWGDSNGVNGCHTDLKALTKRKRRAPPPRSNRHYRGKMHKRGPGAVAESTSKHRVLFKPADQLPVAHGHSARRKQLHAKLTTLLMQTDPQVRALQYMFHDLESSILLVDLPDVKKLCETMVPLDIYAFEKQQVQHAARMKAVLMDKWYTRARRMFEEITKSQVYSVNTSVAAVDFRTKHLFDAVAALMSLQMRALIMRSVHAYVEFFEHFGTPTRGRTGTRANAFAETESDNEPSEPVPEDWSSFSGLLISLALQNGNVQFCHPLEEIPSHLLSILHNLSQLFHNVNRIETQFEESLMLSSASLPFLWNVGSHEEEFVLATIRIREIIEQNLVHLRALQASYDPFATMYRYVCSVDSQRMEETCDLQTCRREMKQVKATVVQISQSTLDKQFLHLFCVDCKSVNAMLLCRLSQWTSHFLQAFADRTARLNAELRQQYKDVAARLAKKPLDLHELVESEGFVEHLKSQKLKELQEKSNEIKQRIQFLLFEREHLHVDLTIDTSSTSITGQAIGSPPPNTMFTLSPDLLASTAKTIKWRSHIERVLQDAEASLVNERARIETIFLAKRTRFQAEIEEFDSEVKSFAKKGDLRHAATYVEQLAKMKDALNAFRKSMQAIVQEEIKLQWKPTDFSKLDDIAEEMEPYEQMWRTARDFREMSSRWLRANVFELQAEEGQATLFHMTATMANVSKVLQLNSAAAAITAELVKKQMNDFRENARLVGAILNVAMQERHLKDISALVGIDIDPKEPLTLLKLLENGALDHIVRIVEISEGATLEKKIEDALEDIAEEWRGMQLRFKHVKRTDTHDLGQIVDALVKSSLEEIHVLIEDHQLRLQSILCMEHAAPFLARIGGWQFFMDKHHQLSELLLENERSWKVLSPLFSTGIIDAGSKEARLFESADKLYRSTLSSIQQQPICLLLVPHDENAIHTSLPLLSELQECRRLLDELKESICVGFESKRAMFPRFYFLSDTELVLVLSSRSPSSSLWNLADSLTLWKKLSRCFPGVARVNFNASKEITALVSQLGESLPIGTPIATVNVTMLLWMGKMEASMITILQACVRAAANDMARKEFRKWCLLWPEQVIVCTLYHTWTLQSEQANRKATSHASYEAWRVLVESLKDKITELLKEIKAAGQMHVKTTLSNVLMLLLYLRDVSIRITDEVHALDPLGLIGKASAKLPAATPHHPTPQPLTWLLQPRFYYEENTFCLKMLSSASSASLPYGFEYLGNASPAVIITPLTLRCFQSLFHTFSVLNKGGCIQGPVGTGKTTTCQALARLCGRLYVDFGCDHAQAKTEAMVQYLKGASSTAAWLCMDNFHMLSATQVSLVGQLCAQLMDTLLTKQSQSMLFGSKIKLKKGVAFLATLPLCAQSSGDHTRLAPQARFFFKSIVLQAPDTERIAEAWLDQCKFHYASSLSKLVFAVICAFCKSLDVVQGQPERYIQNQRNALLSLRSIKRVIARATELRDQKISAQHAPSAANAATTFGETLPSSADPSSGNSTRDIEKNEHRSMCMALKEHLTALIPTSNSELVDHLLRDFAANLVTRELRLTKSFFSARPGGDNERRLEDDLEHDIRTHESVWYAIGPLLCHKAIQLFQTMRRQRAVVVSGDIQSGKTSLYQSLSRSLGRLYTAYKENSRPKTTSDGSSSIPGTPQAKPPPLDPMVCLSRCIVVSLGALTLEQFLGMEHDGGDQADFNVRPQPSETFLSRIVREAKVLADKDAGTDTWLVLDGEIDPSWSDLLLSAVTDDADDGDVNGSKGLLVKSGKYLCLPKCVHVVIESCSLTHASPSFLSRVGMVHIDRATQGEDWRGFVRAWKKQHESLFGALAEETFEIVDSVTEETIDASLEFVHGNFNRTLIEQTRTSRVANTLALLQCFLQQAWPKLSTMASGKQRRTAMHCYYLQALVWGVGCTSDQHERQKFHEFLRHLLINGPRSTESTLKRVLILFFPSGTMGTGTASNLFASIGLPSPDKTAPANTPTNNNALGGGSLVGPAPRDTIYNYAFSIDFGLKWMRWGEFYDNWVQVSLSLGDQKGHGHGGHGALAMSGVGRGFHDMPHFEVGVHVEHTNTPTGNVAAGICLLNQLIHANHAALLTGPPDSGKTTAGANWLTISSLIQNANNAASGSLSQTSVGRPMTVYMGYCSTAQSVLLDLDGVLNRRRPIHRQKLHRHSTGVRAVDVDATKSGVVGGGGASSTSTFVFFDDLHHADCERTTNSSLELLRQMQEHHHVVHPTSSVLTSTDTLQAFASCSNTISPLTGRQSERGWTHLQRILRRFVPIALPAFGDHELLSVCTAIVESAASSGLVGPSATAVADSSYNLSQEASQLTGVVIKSSLKLLRTLTGEFAVGVTKSAFNLRKCHYTARAKDLLDVVRAVCVDSKMTFSFAEKPLIARLWCHEAARVFSDRHIDWNESAAFFQIVRDLAMNNFSLSPDLFFPFHSDNPINRDTIKNNAVTHLWLQQHLHFTFIGENSGAGFMEGYREVTEMRKVELSIERSMMTMYRTTSTRESLEIVMCHHTIAHLLRLTRVLRHPDRHVLLLGTPGNRLQTLTRLAAFICKKSSVVYHTRRTRTPEAVKDWHNTLKEVMLRCIRNRDEHIVFVLHDSFLTNDWYYDALERYLSGASYLPEVVTYEDLDEHLLWILREEAHQATERPDSSGIATSSPPSSRGHSRRFSVRAQQQQQQPQANSSRLMSSKRAVVEFFMTRVRAKLHFAIVLTPEQPATPSRVSTARATAALLAKFPHLLTSCAVNYFHEWPEESLLTIAHKCFGSLSLPDKERLAQLAIASVRIYQVAKRFMECRPGPAPIQPTGVDDDDPIQTTSERSTSDLNGRDKLSLPIRIDPSVLMDQVGAFVRNFERVQREICLQREKYTTGLAFLEQTEQILAAEQSQAAVLHPELRRRAETTRRMSGNLEKEKMATNKLSRAVELATNLLEAQRERLAVVEREYDELIRDSLAFFEMKKIAMMPYLEAMREEELTKPDTPGEAESPTFKGHNDNRPLSMQGVRTRIEYMEEEKAREARRRIRGLVKSFTSTARVPTSLRQLVECIGLIMNIAPVQSRDELDPDEIVMDYWESTAQRMKTVAFWEALVTFPTDNNTSEKTVAQLMPICNSPDFEVDVYKSVHELAGVLCDWIKACAAFSRDYVLAQPKFQQLTHEREAFVKAQANLDTKRLEIENQESMTSQVNAMRNLSELERKELEERLRDNTSTLQMASSVWRVLQSSKKQWKQAYDEYLGFSAQWTGDLMMATATMTYGAALPARMRQDLRRLWSHELTKLYVLHATQPMRPLHRVLLVDDRTLTRWKMDGLPIDDQHALESAVIAVQSYLFPVLLDPYGIATEWIKKYDAVTGLHVIQGQSVSLDALKRDIEQCIRKKQALMIVDFSEATILFLQSLIASKRRARFDMINKEIAITTSAARTSNLGAPSTNSGASPVGADNMLCWFELESTDPRFAQHHFEFEADSFRVYLVHTQSDQKLPAWFARFSTQLSIVRFDLSPSYIETRAMNKILESTGQGSILTEIQTLQIDVLSCDEQIEAIENEILDFVSVEHADQVFSDVSKALKVVSNRSALHTLESSRLDSTSKITTYYSSLHEYKALVERVLDVVFALQDMQLATVKAHICSQQRAVFGVDSVWKVLSQALRTCDPSAPLEEMTSLFTLHIRQFVSAALSDEQRLLFDVVLALRLHCRRCVSSIQLDDDKPSQLDAISSSNDDGGNDLRDLFFRLIVLLAARDKAERKQLCNTVSSKLLQQRPDALSFDKWRGICFLAEKSPKILEFVHAMADLTRKTGKDSWKELLDATATSTTEGFPLPVGITRVCLMAAINPLLFLGEVEKFSMVELTSVAPQASPTSPASLGFNMGTIVALASHTSASSCLRPYSLRELWKAYSTARTPLLVISNNETEFERHVEAIAARANATIDTTCQEATDDDSFEKCFLTAMQKGHWVVVPNVDTRRTWLQRLQRVYEGIDQNIPHSDFRLWVSVLAKPQHNRHVASNLVARDTVMPAFITSSGLRKHFSPSFAFRRTLHQAFSLIKNDSDCRNLEGKYEPYLVRLAVFHAVMSSEDQLAFASWRQQFEYGESDLRGLIHNLLTVDSATTSDHDLATTLQFAVSNIYGAKVSSAFDQLLIRCCFDVLCTIPPSVSLLDSARKAAPEVAAAFEQLVNLPVRASQEQILQLWPSEELGLWFNTTHGNQYLNPFHARKSRATRFVRALAPLVPTFPVSTAAPVPRTPKSSHGRASTKEKALSTLMRFCIDLEAISFASELVVQRIPIEYMQPLHAVVQRELAFLETVRETLLHDIRLILELESGLGCVHAPLALAMQFLLAGLAPKAWVDLFMGRSATCASRSAADTMPWEEFEAAVFERLNFFAVWLEQGQPLKIPIYHFRCVQSTLEAIHQHFIRNHVGNALCAPYCLRVIHLWEDQPSSVLSKREESLYVSGFVAVGELVNEIASVPRPSGPGPVVATESKRSISISSNDGDDAKLHQVVLEISSSCMTASVRHSAKSHHPVGSKHPAPTGAPHAHPTHAGERFVATTEYPCPILRMGCSGGNESVDFTTEATLCVVSSLPLAQLALSGSSLHIWRPTKATTAVPGGIEKTSG</sequence>
<feature type="domain" description="Dynein heavy chain region D6 P-loop" evidence="4">
    <location>
        <begin position="4493"/>
        <end position="4591"/>
    </location>
</feature>
<dbReference type="InterPro" id="IPR042228">
    <property type="entry name" value="Dynein_linker_3"/>
</dbReference>
<evidence type="ECO:0000256" key="2">
    <source>
        <dbReference type="SAM" id="Coils"/>
    </source>
</evidence>
<feature type="compositionally biased region" description="Basic residues" evidence="3">
    <location>
        <begin position="622"/>
        <end position="644"/>
    </location>
</feature>
<dbReference type="GO" id="GO:0097729">
    <property type="term" value="C:9+2 motile cilium"/>
    <property type="evidence" value="ECO:0007669"/>
    <property type="project" value="TreeGrafter"/>
</dbReference>
<dbReference type="Gene3D" id="1.20.58.1120">
    <property type="match status" value="1"/>
</dbReference>
<dbReference type="SUPFAM" id="SSF52540">
    <property type="entry name" value="P-loop containing nucleoside triphosphate hydrolases"/>
    <property type="match status" value="1"/>
</dbReference>
<evidence type="ECO:0000259" key="5">
    <source>
        <dbReference type="Pfam" id="PF08393"/>
    </source>
</evidence>
<keyword evidence="13" id="KW-1185">Reference proteome</keyword>
<feature type="domain" description="Dynein heavy chain AAA 5 extension" evidence="10">
    <location>
        <begin position="2438"/>
        <end position="2618"/>
    </location>
</feature>
<evidence type="ECO:0000256" key="1">
    <source>
        <dbReference type="ARBA" id="ARBA00023054"/>
    </source>
</evidence>
<dbReference type="GO" id="GO:0036156">
    <property type="term" value="C:inner dynein arm"/>
    <property type="evidence" value="ECO:0007669"/>
    <property type="project" value="TreeGrafter"/>
</dbReference>
<dbReference type="Gene3D" id="1.20.920.20">
    <property type="match status" value="1"/>
</dbReference>
<dbReference type="Pfam" id="PF18199">
    <property type="entry name" value="Dynein_C"/>
    <property type="match status" value="1"/>
</dbReference>
<evidence type="ECO:0000259" key="10">
    <source>
        <dbReference type="Pfam" id="PF17852"/>
    </source>
</evidence>
<feature type="region of interest" description="Disordered" evidence="3">
    <location>
        <begin position="3405"/>
        <end position="3434"/>
    </location>
</feature>
<dbReference type="PANTHER" id="PTHR10676">
    <property type="entry name" value="DYNEIN HEAVY CHAIN FAMILY PROTEIN"/>
    <property type="match status" value="1"/>
</dbReference>
<evidence type="ECO:0000256" key="3">
    <source>
        <dbReference type="SAM" id="MobiDB-lite"/>
    </source>
</evidence>
<dbReference type="Gene3D" id="1.20.140.100">
    <property type="entry name" value="Dynein heavy chain, N-terminal domain 2"/>
    <property type="match status" value="1"/>
</dbReference>
<dbReference type="Gene3D" id="1.10.472.130">
    <property type="match status" value="1"/>
</dbReference>
<dbReference type="InterPro" id="IPR004273">
    <property type="entry name" value="Dynein_heavy_D6_P-loop"/>
</dbReference>
<dbReference type="Pfam" id="PF17852">
    <property type="entry name" value="Dynein_AAA_lid"/>
    <property type="match status" value="1"/>
</dbReference>
<dbReference type="InterPro" id="IPR024317">
    <property type="entry name" value="Dynein_heavy_chain_D4_dom"/>
</dbReference>
<feature type="region of interest" description="Disordered" evidence="3">
    <location>
        <begin position="622"/>
        <end position="647"/>
    </location>
</feature>
<dbReference type="Pfam" id="PF12774">
    <property type="entry name" value="AAA_6"/>
    <property type="match status" value="1"/>
</dbReference>
<dbReference type="Gene3D" id="1.10.287.2620">
    <property type="match status" value="1"/>
</dbReference>
<feature type="compositionally biased region" description="Low complexity" evidence="3">
    <location>
        <begin position="5117"/>
        <end position="5126"/>
    </location>
</feature>
<dbReference type="GO" id="GO:0051959">
    <property type="term" value="F:dynein light intermediate chain binding"/>
    <property type="evidence" value="ECO:0007669"/>
    <property type="project" value="InterPro"/>
</dbReference>
<feature type="domain" description="Dynein heavy chain ATP-binding dynein motor region" evidence="9">
    <location>
        <begin position="3904"/>
        <end position="4000"/>
    </location>
</feature>
<dbReference type="Gene3D" id="3.40.50.300">
    <property type="entry name" value="P-loop containing nucleotide triphosphate hydrolases"/>
    <property type="match status" value="6"/>
</dbReference>
<feature type="region of interest" description="Disordered" evidence="3">
    <location>
        <begin position="34"/>
        <end position="59"/>
    </location>
</feature>
<feature type="region of interest" description="Disordered" evidence="3">
    <location>
        <begin position="5105"/>
        <end position="5130"/>
    </location>
</feature>
<feature type="domain" description="Dynein heavy chain hydrolytic ATP-binding dynein motor region" evidence="6">
    <location>
        <begin position="1824"/>
        <end position="2071"/>
    </location>
</feature>
<keyword evidence="1 2" id="KW-0175">Coiled coil</keyword>
<evidence type="ECO:0008006" key="14">
    <source>
        <dbReference type="Google" id="ProtNLM"/>
    </source>
</evidence>
<feature type="domain" description="Dynein heavy chain linker" evidence="5">
    <location>
        <begin position="1235"/>
        <end position="1664"/>
    </location>
</feature>
<dbReference type="Gene3D" id="1.20.920.30">
    <property type="match status" value="1"/>
</dbReference>
<feature type="domain" description="Dynein heavy chain C-terminal" evidence="11">
    <location>
        <begin position="4842"/>
        <end position="5043"/>
    </location>
</feature>
<feature type="domain" description="Dynein heavy chain AAA module D4" evidence="8">
    <location>
        <begin position="3112"/>
        <end position="3238"/>
    </location>
</feature>
<dbReference type="Pfam" id="PF12781">
    <property type="entry name" value="AAA_9"/>
    <property type="match status" value="1"/>
</dbReference>
<feature type="compositionally biased region" description="Polar residues" evidence="3">
    <location>
        <begin position="2241"/>
        <end position="2253"/>
    </location>
</feature>
<evidence type="ECO:0000259" key="8">
    <source>
        <dbReference type="Pfam" id="PF12780"/>
    </source>
</evidence>
<dbReference type="Gene3D" id="3.20.180.20">
    <property type="entry name" value="Dynein heavy chain, N-terminal domain 2"/>
    <property type="match status" value="1"/>
</dbReference>
<feature type="region of interest" description="Disordered" evidence="3">
    <location>
        <begin position="3580"/>
        <end position="3601"/>
    </location>
</feature>
<evidence type="ECO:0000259" key="4">
    <source>
        <dbReference type="Pfam" id="PF03028"/>
    </source>
</evidence>
<dbReference type="InterPro" id="IPR035699">
    <property type="entry name" value="AAA_6"/>
</dbReference>
<evidence type="ECO:0000259" key="9">
    <source>
        <dbReference type="Pfam" id="PF12781"/>
    </source>
</evidence>
<accession>A0AAV2ZA06</accession>
<reference evidence="12" key="2">
    <citation type="journal article" date="2023" name="Microbiol Resour">
        <title>Decontamination and Annotation of the Draft Genome Sequence of the Oomycete Lagenidium giganteum ARSEF 373.</title>
        <authorList>
            <person name="Morgan W.R."/>
            <person name="Tartar A."/>
        </authorList>
    </citation>
    <scope>NUCLEOTIDE SEQUENCE</scope>
    <source>
        <strain evidence="12">ARSEF 373</strain>
    </source>
</reference>
<dbReference type="GO" id="GO:0045505">
    <property type="term" value="F:dynein intermediate chain binding"/>
    <property type="evidence" value="ECO:0007669"/>
    <property type="project" value="InterPro"/>
</dbReference>
<dbReference type="Pfam" id="PF08393">
    <property type="entry name" value="DHC_N2"/>
    <property type="match status" value="1"/>
</dbReference>
<comment type="caution">
    <text evidence="12">The sequence shown here is derived from an EMBL/GenBank/DDBJ whole genome shotgun (WGS) entry which is preliminary data.</text>
</comment>
<evidence type="ECO:0000259" key="6">
    <source>
        <dbReference type="Pfam" id="PF12774"/>
    </source>
</evidence>
<feature type="region of interest" description="Disordered" evidence="3">
    <location>
        <begin position="2235"/>
        <end position="2260"/>
    </location>
</feature>
<dbReference type="Proteomes" id="UP001146120">
    <property type="component" value="Unassembled WGS sequence"/>
</dbReference>
<proteinExistence type="predicted"/>
<dbReference type="InterPro" id="IPR041466">
    <property type="entry name" value="Dynein_AAA5_ext"/>
</dbReference>
<dbReference type="GO" id="GO:0005524">
    <property type="term" value="F:ATP binding"/>
    <property type="evidence" value="ECO:0007669"/>
    <property type="project" value="InterPro"/>
</dbReference>
<dbReference type="Pfam" id="PF03028">
    <property type="entry name" value="Dynein_heavy"/>
    <property type="match status" value="1"/>
</dbReference>
<evidence type="ECO:0000259" key="11">
    <source>
        <dbReference type="Pfam" id="PF18199"/>
    </source>
</evidence>
<evidence type="ECO:0000313" key="12">
    <source>
        <dbReference type="EMBL" id="DBA02710.1"/>
    </source>
</evidence>
<feature type="coiled-coil region" evidence="2">
    <location>
        <begin position="1711"/>
        <end position="1738"/>
    </location>
</feature>
<evidence type="ECO:0000259" key="7">
    <source>
        <dbReference type="Pfam" id="PF12777"/>
    </source>
</evidence>
<dbReference type="GO" id="GO:0060294">
    <property type="term" value="P:cilium movement involved in cell motility"/>
    <property type="evidence" value="ECO:0007669"/>
    <property type="project" value="TreeGrafter"/>
</dbReference>
<evidence type="ECO:0000313" key="13">
    <source>
        <dbReference type="Proteomes" id="UP001146120"/>
    </source>
</evidence>
<feature type="domain" description="Dynein heavy chain coiled coil stalk" evidence="7">
    <location>
        <begin position="3682"/>
        <end position="3872"/>
    </location>
</feature>
<dbReference type="InterPro" id="IPR013602">
    <property type="entry name" value="Dynein_heavy_linker"/>
</dbReference>
<dbReference type="InterPro" id="IPR024743">
    <property type="entry name" value="Dynein_HC_stalk"/>
</dbReference>
<dbReference type="GO" id="GO:0008569">
    <property type="term" value="F:minus-end-directed microtubule motor activity"/>
    <property type="evidence" value="ECO:0007669"/>
    <property type="project" value="InterPro"/>
</dbReference>
<feature type="region of interest" description="Disordered" evidence="3">
    <location>
        <begin position="305"/>
        <end position="326"/>
    </location>
</feature>
<dbReference type="InterPro" id="IPR042219">
    <property type="entry name" value="AAA_lid_11_sf"/>
</dbReference>
<feature type="compositionally biased region" description="Basic residues" evidence="3">
    <location>
        <begin position="5105"/>
        <end position="5114"/>
    </location>
</feature>
<feature type="coiled-coil region" evidence="2">
    <location>
        <begin position="3528"/>
        <end position="3555"/>
    </location>
</feature>
<gene>
    <name evidence="12" type="ORF">N0F65_010535</name>
</gene>
<dbReference type="InterPro" id="IPR035706">
    <property type="entry name" value="AAA_9"/>
</dbReference>
<dbReference type="InterPro" id="IPR027417">
    <property type="entry name" value="P-loop_NTPase"/>
</dbReference>
<dbReference type="InterPro" id="IPR041228">
    <property type="entry name" value="Dynein_C"/>
</dbReference>
<dbReference type="Gene3D" id="1.10.8.720">
    <property type="entry name" value="Region D6 of dynein motor"/>
    <property type="match status" value="1"/>
</dbReference>
<dbReference type="InterPro" id="IPR026983">
    <property type="entry name" value="DHC"/>
</dbReference>
<dbReference type="EMBL" id="DAKRPA010000028">
    <property type="protein sequence ID" value="DBA02710.1"/>
    <property type="molecule type" value="Genomic_DNA"/>
</dbReference>
<dbReference type="InterPro" id="IPR042222">
    <property type="entry name" value="Dynein_2_N"/>
</dbReference>
<feature type="region of interest" description="Disordered" evidence="3">
    <location>
        <begin position="3253"/>
        <end position="3293"/>
    </location>
</feature>